<reference evidence="1 2" key="1">
    <citation type="submission" date="2023-07" db="EMBL/GenBank/DDBJ databases">
        <title>Sorghum-associated microbial communities from plants grown in Nebraska, USA.</title>
        <authorList>
            <person name="Schachtman D."/>
        </authorList>
    </citation>
    <scope>NUCLEOTIDE SEQUENCE [LARGE SCALE GENOMIC DNA]</scope>
    <source>
        <strain evidence="1 2">2980</strain>
    </source>
</reference>
<comment type="caution">
    <text evidence="1">The sequence shown here is derived from an EMBL/GenBank/DDBJ whole genome shotgun (WGS) entry which is preliminary data.</text>
</comment>
<evidence type="ECO:0008006" key="3">
    <source>
        <dbReference type="Google" id="ProtNLM"/>
    </source>
</evidence>
<dbReference type="Proteomes" id="UP001259347">
    <property type="component" value="Unassembled WGS sequence"/>
</dbReference>
<protein>
    <recommendedName>
        <fullName evidence="3">DUF4176 domain-containing protein</fullName>
    </recommendedName>
</protein>
<dbReference type="Pfam" id="PF13780">
    <property type="entry name" value="DUF4176"/>
    <property type="match status" value="1"/>
</dbReference>
<sequence length="137" mass="15054">MTDQQPDPVQQESRSFLPLGSVVILKGSVKKLLVVSRGSIVEGEFFDYGAFLFPEGMIDTNIAYFNHDDILKNVFEGYRDTDDELVLEILNDAYLRFQQGRRESAVAPVAPVRMSPAPAVAAGDLFAGVRDVGGDDE</sequence>
<name>A0ABU1S7D1_9MICO</name>
<dbReference type="EMBL" id="JAVDUM010000001">
    <property type="protein sequence ID" value="MDR6865509.1"/>
    <property type="molecule type" value="Genomic_DNA"/>
</dbReference>
<dbReference type="RefSeq" id="WP_310016510.1">
    <property type="nucleotide sequence ID" value="NZ_JAVDUM010000001.1"/>
</dbReference>
<organism evidence="1 2">
    <name type="scientific">Microbacterium resistens</name>
    <dbReference type="NCBI Taxonomy" id="156977"/>
    <lineage>
        <taxon>Bacteria</taxon>
        <taxon>Bacillati</taxon>
        <taxon>Actinomycetota</taxon>
        <taxon>Actinomycetes</taxon>
        <taxon>Micrococcales</taxon>
        <taxon>Microbacteriaceae</taxon>
        <taxon>Microbacterium</taxon>
    </lineage>
</organism>
<evidence type="ECO:0000313" key="1">
    <source>
        <dbReference type="EMBL" id="MDR6865509.1"/>
    </source>
</evidence>
<proteinExistence type="predicted"/>
<dbReference type="InterPro" id="IPR025233">
    <property type="entry name" value="DUF4176"/>
</dbReference>
<evidence type="ECO:0000313" key="2">
    <source>
        <dbReference type="Proteomes" id="UP001259347"/>
    </source>
</evidence>
<gene>
    <name evidence="1" type="ORF">J2Y69_000091</name>
</gene>
<accession>A0ABU1S7D1</accession>
<keyword evidence="2" id="KW-1185">Reference proteome</keyword>